<dbReference type="PROSITE" id="PS50893">
    <property type="entry name" value="ABC_TRANSPORTER_2"/>
    <property type="match status" value="1"/>
</dbReference>
<dbReference type="SUPFAM" id="SSF52540">
    <property type="entry name" value="P-loop containing nucleoside triphosphate hydrolases"/>
    <property type="match status" value="1"/>
</dbReference>
<proteinExistence type="inferred from homology"/>
<dbReference type="Pfam" id="PF00005">
    <property type="entry name" value="ABC_tran"/>
    <property type="match status" value="1"/>
</dbReference>
<dbReference type="InterPro" id="IPR003593">
    <property type="entry name" value="AAA+_ATPase"/>
</dbReference>
<reference evidence="8" key="1">
    <citation type="journal article" date="2020" name="Appl. Environ. Microbiol.">
        <title>Diazotrophic Anaeromyxobacter Isolates from Soils.</title>
        <authorList>
            <person name="Masuda Y."/>
            <person name="Yamanaka H."/>
            <person name="Xu Z.X."/>
            <person name="Shiratori Y."/>
            <person name="Aono T."/>
            <person name="Amachi S."/>
            <person name="Senoo K."/>
            <person name="Itoh H."/>
        </authorList>
    </citation>
    <scope>NUCLEOTIDE SEQUENCE [LARGE SCALE GENOMIC DNA]</scope>
    <source>
        <strain evidence="8">R267</strain>
    </source>
</reference>
<organism evidence="7 8">
    <name type="scientific">Anaeromyxobacter diazotrophicus</name>
    <dbReference type="NCBI Taxonomy" id="2590199"/>
    <lineage>
        <taxon>Bacteria</taxon>
        <taxon>Pseudomonadati</taxon>
        <taxon>Myxococcota</taxon>
        <taxon>Myxococcia</taxon>
        <taxon>Myxococcales</taxon>
        <taxon>Cystobacterineae</taxon>
        <taxon>Anaeromyxobacteraceae</taxon>
        <taxon>Anaeromyxobacter</taxon>
    </lineage>
</organism>
<evidence type="ECO:0000313" key="8">
    <source>
        <dbReference type="Proteomes" id="UP000503640"/>
    </source>
</evidence>
<evidence type="ECO:0000256" key="4">
    <source>
        <dbReference type="ARBA" id="ARBA00022840"/>
    </source>
</evidence>
<keyword evidence="5" id="KW-0029">Amino-acid transport</keyword>
<name>A0A7I9VJ12_9BACT</name>
<evidence type="ECO:0000259" key="6">
    <source>
        <dbReference type="PROSITE" id="PS50893"/>
    </source>
</evidence>
<accession>A0A7I9VJ12</accession>
<dbReference type="InterPro" id="IPR030660">
    <property type="entry name" value="ABC_branched_ATPase_LivF/BraG"/>
</dbReference>
<protein>
    <submittedName>
        <fullName evidence="7">ABC transporter ATP-binding protein</fullName>
    </submittedName>
</protein>
<dbReference type="GO" id="GO:0015807">
    <property type="term" value="P:L-amino acid transport"/>
    <property type="evidence" value="ECO:0007669"/>
    <property type="project" value="TreeGrafter"/>
</dbReference>
<comment type="similarity">
    <text evidence="1">Belongs to the ABC transporter superfamily.</text>
</comment>
<dbReference type="PANTHER" id="PTHR43820:SF4">
    <property type="entry name" value="HIGH-AFFINITY BRANCHED-CHAIN AMINO ACID TRANSPORT ATP-BINDING PROTEIN LIVF"/>
    <property type="match status" value="1"/>
</dbReference>
<dbReference type="PIRSF" id="PIRSF039137">
    <property type="entry name" value="ABC_branched_ATPase"/>
    <property type="match status" value="1"/>
</dbReference>
<dbReference type="InterPro" id="IPR017871">
    <property type="entry name" value="ABC_transporter-like_CS"/>
</dbReference>
<dbReference type="CDD" id="cd03224">
    <property type="entry name" value="ABC_TM1139_LivF_branched"/>
    <property type="match status" value="1"/>
</dbReference>
<dbReference type="PANTHER" id="PTHR43820">
    <property type="entry name" value="HIGH-AFFINITY BRANCHED-CHAIN AMINO ACID TRANSPORT ATP-BINDING PROTEIN LIVF"/>
    <property type="match status" value="1"/>
</dbReference>
<evidence type="ECO:0000256" key="3">
    <source>
        <dbReference type="ARBA" id="ARBA00022741"/>
    </source>
</evidence>
<dbReference type="Gene3D" id="3.40.50.300">
    <property type="entry name" value="P-loop containing nucleotide triphosphate hydrolases"/>
    <property type="match status" value="1"/>
</dbReference>
<keyword evidence="3" id="KW-0547">Nucleotide-binding</keyword>
<dbReference type="EMBL" id="BJTG01000002">
    <property type="protein sequence ID" value="GEJ56402.1"/>
    <property type="molecule type" value="Genomic_DNA"/>
</dbReference>
<gene>
    <name evidence="7" type="ORF">AMYX_11430</name>
</gene>
<comment type="caution">
    <text evidence="7">The sequence shown here is derived from an EMBL/GenBank/DDBJ whole genome shotgun (WGS) entry which is preliminary data.</text>
</comment>
<feature type="domain" description="ABC transporter" evidence="6">
    <location>
        <begin position="4"/>
        <end position="236"/>
    </location>
</feature>
<keyword evidence="4 7" id="KW-0067">ATP-binding</keyword>
<evidence type="ECO:0000256" key="5">
    <source>
        <dbReference type="ARBA" id="ARBA00022970"/>
    </source>
</evidence>
<dbReference type="AlphaFoldDB" id="A0A7I9VJ12"/>
<dbReference type="GO" id="GO:0015658">
    <property type="term" value="F:branched-chain amino acid transmembrane transporter activity"/>
    <property type="evidence" value="ECO:0007669"/>
    <property type="project" value="InterPro"/>
</dbReference>
<dbReference type="GO" id="GO:0005524">
    <property type="term" value="F:ATP binding"/>
    <property type="evidence" value="ECO:0007669"/>
    <property type="project" value="UniProtKB-KW"/>
</dbReference>
<dbReference type="PROSITE" id="PS00211">
    <property type="entry name" value="ABC_TRANSPORTER_1"/>
    <property type="match status" value="1"/>
</dbReference>
<dbReference type="GO" id="GO:0016887">
    <property type="term" value="F:ATP hydrolysis activity"/>
    <property type="evidence" value="ECO:0007669"/>
    <property type="project" value="InterPro"/>
</dbReference>
<sequence length="236" mass="26209">MSLLEIRKLSFAYGDLRVLWDVDLEVRQGEIVTVVGANGAGKSTTLRNVSRLVRPAAGQLLFQGQELTRLESHDVVELGIVQVPEGRHIFPEMTVLENLRMGSYARATRPDRARNIERAFSLFPRLAERQRQLGGTMSGGEQQMLAIARGLMANPKLLLLDEPSLGLSPLFVKNIFDIIAEINRQGTSILLVEQNVFQSLRIAHRAYVLETGRVVLTGTGQELLGNEHVKKAYLGL</sequence>
<keyword evidence="8" id="KW-1185">Reference proteome</keyword>
<dbReference type="SMART" id="SM00382">
    <property type="entry name" value="AAA"/>
    <property type="match status" value="1"/>
</dbReference>
<dbReference type="InterPro" id="IPR027417">
    <property type="entry name" value="P-loop_NTPase"/>
</dbReference>
<evidence type="ECO:0000256" key="2">
    <source>
        <dbReference type="ARBA" id="ARBA00022448"/>
    </source>
</evidence>
<dbReference type="InterPro" id="IPR003439">
    <property type="entry name" value="ABC_transporter-like_ATP-bd"/>
</dbReference>
<evidence type="ECO:0000313" key="7">
    <source>
        <dbReference type="EMBL" id="GEJ56402.1"/>
    </source>
</evidence>
<dbReference type="InterPro" id="IPR052156">
    <property type="entry name" value="BCAA_Transport_ATP-bd_LivF"/>
</dbReference>
<dbReference type="Proteomes" id="UP000503640">
    <property type="component" value="Unassembled WGS sequence"/>
</dbReference>
<keyword evidence="2" id="KW-0813">Transport</keyword>
<evidence type="ECO:0000256" key="1">
    <source>
        <dbReference type="ARBA" id="ARBA00005417"/>
    </source>
</evidence>